<dbReference type="AlphaFoldDB" id="A0A6M3LJ75"/>
<organism evidence="1">
    <name type="scientific">viral metagenome</name>
    <dbReference type="NCBI Taxonomy" id="1070528"/>
    <lineage>
        <taxon>unclassified sequences</taxon>
        <taxon>metagenomes</taxon>
        <taxon>organismal metagenomes</taxon>
    </lineage>
</organism>
<dbReference type="EMBL" id="MT143164">
    <property type="protein sequence ID" value="QJA93622.1"/>
    <property type="molecule type" value="Genomic_DNA"/>
</dbReference>
<name>A0A6M3LJ75_9ZZZZ</name>
<accession>A0A6M3LJ75</accession>
<evidence type="ECO:0000313" key="1">
    <source>
        <dbReference type="EMBL" id="QJA93622.1"/>
    </source>
</evidence>
<proteinExistence type="predicted"/>
<reference evidence="1" key="1">
    <citation type="submission" date="2020-03" db="EMBL/GenBank/DDBJ databases">
        <title>The deep terrestrial virosphere.</title>
        <authorList>
            <person name="Holmfeldt K."/>
            <person name="Nilsson E."/>
            <person name="Simone D."/>
            <person name="Lopez-Fernandez M."/>
            <person name="Wu X."/>
            <person name="de Brujin I."/>
            <person name="Lundin D."/>
            <person name="Andersson A."/>
            <person name="Bertilsson S."/>
            <person name="Dopson M."/>
        </authorList>
    </citation>
    <scope>NUCLEOTIDE SEQUENCE</scope>
    <source>
        <strain evidence="1">MM415B04172</strain>
    </source>
</reference>
<sequence length="64" mass="7434">MKLNTDKIKKELVRLDKTQMWLADQCGISRALMNYRLKKGILNGIENVAKVLDYDPKDLLLLDE</sequence>
<protein>
    <submittedName>
        <fullName evidence="1">Uncharacterized protein</fullName>
    </submittedName>
</protein>
<gene>
    <name evidence="1" type="ORF">MM415B04172_0002</name>
</gene>